<gene>
    <name evidence="2" type="ORF">XdyCFBP7245_18845</name>
</gene>
<dbReference type="Pfam" id="PF13333">
    <property type="entry name" value="rve_2"/>
    <property type="match status" value="1"/>
</dbReference>
<sequence>MTHEEAKPYVFNYIEMFYSTRRQYGNNHGLSPVEFQKQQSS</sequence>
<organism evidence="2 3">
    <name type="scientific">Xanthomonas dyei</name>
    <dbReference type="NCBI Taxonomy" id="743699"/>
    <lineage>
        <taxon>Bacteria</taxon>
        <taxon>Pseudomonadati</taxon>
        <taxon>Pseudomonadota</taxon>
        <taxon>Gammaproteobacteria</taxon>
        <taxon>Lysobacterales</taxon>
        <taxon>Lysobacteraceae</taxon>
        <taxon>Xanthomonas</taxon>
    </lineage>
</organism>
<feature type="domain" description="Integrase catalytic" evidence="1">
    <location>
        <begin position="2"/>
        <end position="38"/>
    </location>
</feature>
<dbReference type="EMBL" id="MDEE01000037">
    <property type="protein sequence ID" value="PPU54318.1"/>
    <property type="molecule type" value="Genomic_DNA"/>
</dbReference>
<evidence type="ECO:0000313" key="3">
    <source>
        <dbReference type="Proteomes" id="UP000238908"/>
    </source>
</evidence>
<accession>A0A2S7BYC2</accession>
<proteinExistence type="predicted"/>
<evidence type="ECO:0000259" key="1">
    <source>
        <dbReference type="Pfam" id="PF13333"/>
    </source>
</evidence>
<dbReference type="AlphaFoldDB" id="A0A2S7BYC2"/>
<dbReference type="InterPro" id="IPR001584">
    <property type="entry name" value="Integrase_cat-core"/>
</dbReference>
<protein>
    <recommendedName>
        <fullName evidence="1">Integrase catalytic domain-containing protein</fullName>
    </recommendedName>
</protein>
<reference evidence="2 3" key="1">
    <citation type="submission" date="2016-08" db="EMBL/GenBank/DDBJ databases">
        <authorList>
            <person name="Seilhamer J.J."/>
        </authorList>
    </citation>
    <scope>NUCLEOTIDE SEQUENCE [LARGE SCALE GENOMIC DNA]</scope>
    <source>
        <strain evidence="2 3">CFBP7245</strain>
    </source>
</reference>
<comment type="caution">
    <text evidence="2">The sequence shown here is derived from an EMBL/GenBank/DDBJ whole genome shotgun (WGS) entry which is preliminary data.</text>
</comment>
<dbReference type="Proteomes" id="UP000238908">
    <property type="component" value="Unassembled WGS sequence"/>
</dbReference>
<dbReference type="GO" id="GO:0015074">
    <property type="term" value="P:DNA integration"/>
    <property type="evidence" value="ECO:0007669"/>
    <property type="project" value="InterPro"/>
</dbReference>
<evidence type="ECO:0000313" key="2">
    <source>
        <dbReference type="EMBL" id="PPU54318.1"/>
    </source>
</evidence>
<name>A0A2S7BYC2_9XANT</name>